<keyword evidence="2" id="KW-1185">Reference proteome</keyword>
<evidence type="ECO:0000313" key="2">
    <source>
        <dbReference type="Proteomes" id="UP000436088"/>
    </source>
</evidence>
<dbReference type="Proteomes" id="UP000436088">
    <property type="component" value="Unassembled WGS sequence"/>
</dbReference>
<accession>A0A6A3ACB1</accession>
<dbReference type="AlphaFoldDB" id="A0A6A3ACB1"/>
<protein>
    <submittedName>
        <fullName evidence="1">Uncharacterized protein</fullName>
    </submittedName>
</protein>
<organism evidence="1 2">
    <name type="scientific">Hibiscus syriacus</name>
    <name type="common">Rose of Sharon</name>
    <dbReference type="NCBI Taxonomy" id="106335"/>
    <lineage>
        <taxon>Eukaryota</taxon>
        <taxon>Viridiplantae</taxon>
        <taxon>Streptophyta</taxon>
        <taxon>Embryophyta</taxon>
        <taxon>Tracheophyta</taxon>
        <taxon>Spermatophyta</taxon>
        <taxon>Magnoliopsida</taxon>
        <taxon>eudicotyledons</taxon>
        <taxon>Gunneridae</taxon>
        <taxon>Pentapetalae</taxon>
        <taxon>rosids</taxon>
        <taxon>malvids</taxon>
        <taxon>Malvales</taxon>
        <taxon>Malvaceae</taxon>
        <taxon>Malvoideae</taxon>
        <taxon>Hibiscus</taxon>
    </lineage>
</organism>
<comment type="caution">
    <text evidence="1">The sequence shown here is derived from an EMBL/GenBank/DDBJ whole genome shotgun (WGS) entry which is preliminary data.</text>
</comment>
<name>A0A6A3ACB1_HIBSY</name>
<sequence length="76" mass="8511">MFGVLRQGKLFILSSQFDGFIATSILDSDRLIGWQFGESPNFSGDSQWPLTWTASFESSGGSRLVSWQYVKRRGTA</sequence>
<evidence type="ECO:0000313" key="1">
    <source>
        <dbReference type="EMBL" id="KAE8701636.1"/>
    </source>
</evidence>
<dbReference type="EMBL" id="VEPZ02001019">
    <property type="protein sequence ID" value="KAE8701636.1"/>
    <property type="molecule type" value="Genomic_DNA"/>
</dbReference>
<reference evidence="1" key="1">
    <citation type="submission" date="2019-09" db="EMBL/GenBank/DDBJ databases">
        <title>Draft genome information of white flower Hibiscus syriacus.</title>
        <authorList>
            <person name="Kim Y.-M."/>
        </authorList>
    </citation>
    <scope>NUCLEOTIDE SEQUENCE [LARGE SCALE GENOMIC DNA]</scope>
    <source>
        <strain evidence="1">YM2019G1</strain>
    </source>
</reference>
<proteinExistence type="predicted"/>
<gene>
    <name evidence="1" type="ORF">F3Y22_tig00110528pilonHSYRG00113</name>
</gene>